<sequence>MFSATITPWVKQASRKYMSTDTKFEMIDLIKDAREKTATSVQHLAIPIPSYSRANVIDSLMKMYSGNDGRAICFCETKRECDELSVSHEIRTESHVLHGDIPQDKRELVLQRFREGKYRLLITTDVAARGLDVPEVDLVIVTSPPKVSET</sequence>
<dbReference type="GO" id="GO:0003723">
    <property type="term" value="F:RNA binding"/>
    <property type="evidence" value="ECO:0007669"/>
    <property type="project" value="TreeGrafter"/>
</dbReference>
<protein>
    <recommendedName>
        <fullName evidence="1">RNA helicase</fullName>
        <ecNumber evidence="1">3.6.4.13</ecNumber>
    </recommendedName>
</protein>
<dbReference type="SMART" id="SM00490">
    <property type="entry name" value="HELICc"/>
    <property type="match status" value="1"/>
</dbReference>
<evidence type="ECO:0000256" key="4">
    <source>
        <dbReference type="ARBA" id="ARBA00022806"/>
    </source>
</evidence>
<evidence type="ECO:0000256" key="3">
    <source>
        <dbReference type="ARBA" id="ARBA00022801"/>
    </source>
</evidence>
<evidence type="ECO:0000313" key="7">
    <source>
        <dbReference type="EMBL" id="CAF1486470.1"/>
    </source>
</evidence>
<dbReference type="PROSITE" id="PS51194">
    <property type="entry name" value="HELICASE_CTER"/>
    <property type="match status" value="1"/>
</dbReference>
<keyword evidence="2" id="KW-0547">Nucleotide-binding</keyword>
<evidence type="ECO:0000256" key="5">
    <source>
        <dbReference type="ARBA" id="ARBA00022840"/>
    </source>
</evidence>
<dbReference type="InterPro" id="IPR001650">
    <property type="entry name" value="Helicase_C-like"/>
</dbReference>
<dbReference type="PANTHER" id="PTHR47963:SF8">
    <property type="entry name" value="ATP-DEPENDENT RNA HELICASE DEAD"/>
    <property type="match status" value="1"/>
</dbReference>
<evidence type="ECO:0000256" key="1">
    <source>
        <dbReference type="ARBA" id="ARBA00012552"/>
    </source>
</evidence>
<evidence type="ECO:0000313" key="9">
    <source>
        <dbReference type="Proteomes" id="UP000682733"/>
    </source>
</evidence>
<dbReference type="SUPFAM" id="SSF52540">
    <property type="entry name" value="P-loop containing nucleoside triphosphate hydrolases"/>
    <property type="match status" value="1"/>
</dbReference>
<dbReference type="InterPro" id="IPR027417">
    <property type="entry name" value="P-loop_NTPase"/>
</dbReference>
<dbReference type="Pfam" id="PF00271">
    <property type="entry name" value="Helicase_C"/>
    <property type="match status" value="1"/>
</dbReference>
<dbReference type="GO" id="GO:0016787">
    <property type="term" value="F:hydrolase activity"/>
    <property type="evidence" value="ECO:0007669"/>
    <property type="project" value="UniProtKB-KW"/>
</dbReference>
<dbReference type="Proteomes" id="UP000682733">
    <property type="component" value="Unassembled WGS sequence"/>
</dbReference>
<comment type="caution">
    <text evidence="8">The sequence shown here is derived from an EMBL/GenBank/DDBJ whole genome shotgun (WGS) entry which is preliminary data.</text>
</comment>
<name>A0A8S2T891_9BILA</name>
<dbReference type="EMBL" id="CAJNOK010032674">
    <property type="protein sequence ID" value="CAF1486470.1"/>
    <property type="molecule type" value="Genomic_DNA"/>
</dbReference>
<dbReference type="GO" id="GO:0003724">
    <property type="term" value="F:RNA helicase activity"/>
    <property type="evidence" value="ECO:0007669"/>
    <property type="project" value="UniProtKB-EC"/>
</dbReference>
<dbReference type="PANTHER" id="PTHR47963">
    <property type="entry name" value="DEAD-BOX ATP-DEPENDENT RNA HELICASE 47, MITOCHONDRIAL"/>
    <property type="match status" value="1"/>
</dbReference>
<dbReference type="InterPro" id="IPR050547">
    <property type="entry name" value="DEAD_box_RNA_helicases"/>
</dbReference>
<accession>A0A8S2T891</accession>
<keyword evidence="3" id="KW-0378">Hydrolase</keyword>
<evidence type="ECO:0000256" key="2">
    <source>
        <dbReference type="ARBA" id="ARBA00022741"/>
    </source>
</evidence>
<proteinExistence type="predicted"/>
<dbReference type="EC" id="3.6.4.13" evidence="1"/>
<organism evidence="8 9">
    <name type="scientific">Didymodactylos carnosus</name>
    <dbReference type="NCBI Taxonomy" id="1234261"/>
    <lineage>
        <taxon>Eukaryota</taxon>
        <taxon>Metazoa</taxon>
        <taxon>Spiralia</taxon>
        <taxon>Gnathifera</taxon>
        <taxon>Rotifera</taxon>
        <taxon>Eurotatoria</taxon>
        <taxon>Bdelloidea</taxon>
        <taxon>Philodinida</taxon>
        <taxon>Philodinidae</taxon>
        <taxon>Didymodactylos</taxon>
    </lineage>
</organism>
<reference evidence="8" key="1">
    <citation type="submission" date="2021-02" db="EMBL/GenBank/DDBJ databases">
        <authorList>
            <person name="Nowell W R."/>
        </authorList>
    </citation>
    <scope>NUCLEOTIDE SEQUENCE</scope>
</reference>
<dbReference type="CDD" id="cd18787">
    <property type="entry name" value="SF2_C_DEAD"/>
    <property type="match status" value="1"/>
</dbReference>
<dbReference type="GO" id="GO:0005524">
    <property type="term" value="F:ATP binding"/>
    <property type="evidence" value="ECO:0007669"/>
    <property type="project" value="UniProtKB-KW"/>
</dbReference>
<feature type="domain" description="Helicase C-terminal" evidence="6">
    <location>
        <begin position="56"/>
        <end position="150"/>
    </location>
</feature>
<dbReference type="AlphaFoldDB" id="A0A8S2T891"/>
<dbReference type="Gene3D" id="3.40.50.300">
    <property type="entry name" value="P-loop containing nucleotide triphosphate hydrolases"/>
    <property type="match status" value="1"/>
</dbReference>
<evidence type="ECO:0000313" key="8">
    <source>
        <dbReference type="EMBL" id="CAF4276226.1"/>
    </source>
</evidence>
<dbReference type="EMBL" id="CAJOBA010054621">
    <property type="protein sequence ID" value="CAF4276226.1"/>
    <property type="molecule type" value="Genomic_DNA"/>
</dbReference>
<dbReference type="Proteomes" id="UP000677228">
    <property type="component" value="Unassembled WGS sequence"/>
</dbReference>
<gene>
    <name evidence="7" type="ORF">OVA965_LOCUS36296</name>
    <name evidence="8" type="ORF">TMI583_LOCUS37302</name>
</gene>
<keyword evidence="4" id="KW-0347">Helicase</keyword>
<keyword evidence="5" id="KW-0067">ATP-binding</keyword>
<evidence type="ECO:0000259" key="6">
    <source>
        <dbReference type="PROSITE" id="PS51194"/>
    </source>
</evidence>